<protein>
    <submittedName>
        <fullName evidence="1">Uncharacterized protein</fullName>
    </submittedName>
</protein>
<dbReference type="Proteomes" id="UP000608754">
    <property type="component" value="Unassembled WGS sequence"/>
</dbReference>
<reference evidence="1" key="1">
    <citation type="submission" date="2020-10" db="EMBL/GenBank/DDBJ databases">
        <authorList>
            <person name="Lu T."/>
            <person name="Wang Q."/>
            <person name="Han X."/>
        </authorList>
    </citation>
    <scope>NUCLEOTIDE SEQUENCE</scope>
    <source>
        <strain evidence="1">WQ 117</strain>
    </source>
</reference>
<evidence type="ECO:0000313" key="1">
    <source>
        <dbReference type="EMBL" id="MBF0596204.1"/>
    </source>
</evidence>
<name>A0A8J7FNB4_9FLAO</name>
<dbReference type="AlphaFoldDB" id="A0A8J7FNB4"/>
<organism evidence="1 2">
    <name type="scientific">Faecalibacter rhinopitheci</name>
    <dbReference type="NCBI Taxonomy" id="2779678"/>
    <lineage>
        <taxon>Bacteria</taxon>
        <taxon>Pseudomonadati</taxon>
        <taxon>Bacteroidota</taxon>
        <taxon>Flavobacteriia</taxon>
        <taxon>Flavobacteriales</taxon>
        <taxon>Weeksellaceae</taxon>
        <taxon>Faecalibacter</taxon>
    </lineage>
</organism>
<dbReference type="EMBL" id="JADGIK010000001">
    <property type="protein sequence ID" value="MBF0596204.1"/>
    <property type="molecule type" value="Genomic_DNA"/>
</dbReference>
<evidence type="ECO:0000313" key="2">
    <source>
        <dbReference type="Proteomes" id="UP000608754"/>
    </source>
</evidence>
<dbReference type="RefSeq" id="WP_194181733.1">
    <property type="nucleotide sequence ID" value="NZ_JADGIK010000001.1"/>
</dbReference>
<sequence>MTPQIGEVFLMEDEQYFIDEHPLHQYFLNLNYPPYFTPPSPTCWRGYYGKWKLENDKLYLINFRGYVEGFDEVDINFLFPLQEKVEATWYSGIIKVPQGKVVLWHETLNSSIYEEYLHLTFENGKLINFECRDSNVSLELHDNNTI</sequence>
<accession>A0A8J7FNB4</accession>
<proteinExistence type="predicted"/>
<keyword evidence="2" id="KW-1185">Reference proteome</keyword>
<gene>
    <name evidence="1" type="ORF">IM532_01790</name>
</gene>
<comment type="caution">
    <text evidence="1">The sequence shown here is derived from an EMBL/GenBank/DDBJ whole genome shotgun (WGS) entry which is preliminary data.</text>
</comment>